<dbReference type="AlphaFoldDB" id="A0A221KG46"/>
<dbReference type="RefSeq" id="WP_157725656.1">
    <property type="nucleotide sequence ID" value="NZ_CP022423.1"/>
</dbReference>
<dbReference type="GO" id="GO:0003677">
    <property type="term" value="F:DNA binding"/>
    <property type="evidence" value="ECO:0007669"/>
    <property type="project" value="InterPro"/>
</dbReference>
<dbReference type="InterPro" id="IPR010982">
    <property type="entry name" value="Lambda_DNA-bd_dom_sf"/>
</dbReference>
<accession>A0A221KG46</accession>
<evidence type="ECO:0000313" key="2">
    <source>
        <dbReference type="Proteomes" id="UP000199729"/>
    </source>
</evidence>
<dbReference type="Pfam" id="PF10387">
    <property type="entry name" value="DUF2442"/>
    <property type="match status" value="1"/>
</dbReference>
<dbReference type="InterPro" id="IPR036782">
    <property type="entry name" value="NE0471-like_N"/>
</dbReference>
<dbReference type="Gene3D" id="1.10.260.40">
    <property type="entry name" value="lambda repressor-like DNA-binding domains"/>
    <property type="match status" value="1"/>
</dbReference>
<proteinExistence type="predicted"/>
<protein>
    <recommendedName>
        <fullName evidence="3">DUF2442 domain-containing protein</fullName>
    </recommendedName>
</protein>
<name>A0A221KG46_VITFI</name>
<dbReference type="Gene3D" id="3.30.2020.10">
    <property type="entry name" value="NE0471-like N-terminal domain"/>
    <property type="match status" value="1"/>
</dbReference>
<dbReference type="KEGG" id="vff:VITFI_CDS2234"/>
<evidence type="ECO:0000313" key="1">
    <source>
        <dbReference type="EMBL" id="ASM78012.1"/>
    </source>
</evidence>
<gene>
    <name evidence="1" type="ORF">VITFI_CDS2234</name>
</gene>
<dbReference type="OrthoDB" id="6935755at2"/>
<organism evidence="1 2">
    <name type="scientific">Vitreoscilla filiformis</name>
    <dbReference type="NCBI Taxonomy" id="63"/>
    <lineage>
        <taxon>Bacteria</taxon>
        <taxon>Pseudomonadati</taxon>
        <taxon>Pseudomonadota</taxon>
        <taxon>Betaproteobacteria</taxon>
        <taxon>Neisseriales</taxon>
        <taxon>Neisseriaceae</taxon>
        <taxon>Vitreoscilla</taxon>
    </lineage>
</organism>
<dbReference type="SUPFAM" id="SSF47413">
    <property type="entry name" value="lambda repressor-like DNA-binding domains"/>
    <property type="match status" value="1"/>
</dbReference>
<evidence type="ECO:0008006" key="3">
    <source>
        <dbReference type="Google" id="ProtNLM"/>
    </source>
</evidence>
<reference evidence="1 2" key="1">
    <citation type="submission" date="2017-07" db="EMBL/GenBank/DDBJ databases">
        <title>Complete Genome Sequence of the cosmetic ferment Vitreoscilla filiformis (ATCC15551).</title>
        <authorList>
            <person name="Contreras S."/>
            <person name="Sagory-Zalkind P."/>
            <person name="Blanquart H."/>
            <person name="Iltis A."/>
            <person name="Morand S.C."/>
        </authorList>
    </citation>
    <scope>NUCLEOTIDE SEQUENCE [LARGE SCALE GENOMIC DNA]</scope>
    <source>
        <strain evidence="1 2">ATCC 15551</strain>
    </source>
</reference>
<keyword evidence="2" id="KW-1185">Reference proteome</keyword>
<dbReference type="InterPro" id="IPR018841">
    <property type="entry name" value="DUF2442"/>
</dbReference>
<dbReference type="SUPFAM" id="SSF143880">
    <property type="entry name" value="NE0471 N-terminal domain-like"/>
    <property type="match status" value="1"/>
</dbReference>
<dbReference type="Proteomes" id="UP000199729">
    <property type="component" value="Chromosome"/>
</dbReference>
<dbReference type="EMBL" id="CP022423">
    <property type="protein sequence ID" value="ASM78012.1"/>
    <property type="molecule type" value="Genomic_DNA"/>
</dbReference>
<sequence>MNRLQSVQPLDDLVLEATYTSGQVIRVDLTDLVARLAVFAPLQNRQVFNQVAVADWGHSVAWSEDASLDADRLLEMALEQAGRTDTLEFRRWQDRYGLSLTAAAQAIGLSRRSISQFRMGHRAVPRTVLLACKGWEVEHRQQQA</sequence>